<dbReference type="HOGENOM" id="CLU_156628_0_0_11"/>
<keyword evidence="2" id="KW-1185">Reference proteome</keyword>
<dbReference type="EMBL" id="FR845719">
    <property type="protein sequence ID" value="CCA58943.1"/>
    <property type="molecule type" value="Genomic_DNA"/>
</dbReference>
<dbReference type="Proteomes" id="UP000006854">
    <property type="component" value="Chromosome"/>
</dbReference>
<accession>F2R9A0</accession>
<evidence type="ECO:0000313" key="2">
    <source>
        <dbReference type="Proteomes" id="UP000006854"/>
    </source>
</evidence>
<protein>
    <submittedName>
        <fullName evidence="1">Uncharacterized protein</fullName>
    </submittedName>
</protein>
<dbReference type="AlphaFoldDB" id="F2R9A0"/>
<proteinExistence type="predicted"/>
<dbReference type="eggNOG" id="ENOG503214I">
    <property type="taxonomic scope" value="Bacteria"/>
</dbReference>
<reference evidence="1 2" key="1">
    <citation type="journal article" date="2011" name="BMC Genomics">
        <title>Genome-wide analysis of the role of GlnR in Streptomyces venezuelae provides new insights into global nitrogen regulation in actinomycetes.</title>
        <authorList>
            <person name="Pullan S.T."/>
            <person name="Bibb M.J."/>
            <person name="Merrick M."/>
        </authorList>
    </citation>
    <scope>NUCLEOTIDE SEQUENCE [LARGE SCALE GENOMIC DNA]</scope>
    <source>
        <strain evidence="1">ATCC 10712</strain>
    </source>
</reference>
<evidence type="ECO:0000313" key="1">
    <source>
        <dbReference type="EMBL" id="CCA58943.1"/>
    </source>
</evidence>
<gene>
    <name evidence="1" type="ordered locus">SVEN_5657</name>
</gene>
<name>F2R9A0_STRVP</name>
<dbReference type="PATRIC" id="fig|953739.5.peg.882"/>
<organism evidence="1 2">
    <name type="scientific">Streptomyces venezuelae (strain ATCC 10712 / CBS 650.69 / DSM 40230 / JCM 4526 / NBRC 13096 / PD 04745)</name>
    <dbReference type="NCBI Taxonomy" id="953739"/>
    <lineage>
        <taxon>Bacteria</taxon>
        <taxon>Bacillati</taxon>
        <taxon>Actinomycetota</taxon>
        <taxon>Actinomycetes</taxon>
        <taxon>Kitasatosporales</taxon>
        <taxon>Streptomycetaceae</taxon>
        <taxon>Streptomyces</taxon>
    </lineage>
</organism>
<dbReference type="KEGG" id="sve:SVEN_5657"/>
<dbReference type="STRING" id="953739.SVEN_5657"/>
<sequence length="121" mass="13762">MFGRRRVDRQQRGAWKWAEDVSTTHVDPPLNAPPVVRQEVEGLLMTHPNPLVVDGDVRACGTCGSYRGWVVISLRDEVWLRCPAGHEQHEPGLDTAWYDRHSGPVTQRHDTYDDGLRDLGH</sequence>